<comment type="subcellular location">
    <subcellularLocation>
        <location evidence="1">Periplasm</location>
    </subcellularLocation>
</comment>
<dbReference type="RefSeq" id="WP_068628419.1">
    <property type="nucleotide sequence ID" value="NZ_LSZQ01000011.1"/>
</dbReference>
<evidence type="ECO:0000313" key="3">
    <source>
        <dbReference type="EMBL" id="KXU37897.1"/>
    </source>
</evidence>
<comment type="caution">
    <text evidence="3">The sequence shown here is derived from an EMBL/GenBank/DDBJ whole genome shotgun (WGS) entry which is preliminary data.</text>
</comment>
<sequence>MKKFVSSGMLVIIAVALATSIVVALLPVMEPQGIQFWVIARPQYDSYVERVARWNRERPETPLTLLHLNDSAAERRMLSGFLSGTPMADMLEVHEGIYRKAFLGPVEQIGFLDITERLHAEGLYAQINEPSFSTMTSRGRIFGLPHDVHPVLLGYRADLVEAAGIDVSQIETWDDYFRVMRPLMVDRDGDGRPDRYLLNLSELMSSQIAMLILQNDGEFFDEADEPVFANERNARTLAKIMTWIVGPERVTIEVSETSAGNRQQLDGLVVGSLMPDWMLAGRKLENPRLAGKVKLMPLPAFERGGRRTSVWGGSMVGINKRSAHIEACWEMAKYLYTSAEVAEKTWRTASILSPVKAFWSEPFYHEPDPFYCGQRVGSLVIEAAPHVPQRSSSPYANNAYARIGSVAMALRAYAERHGVYDVDGLAPEALRLLRAEQDSLQKLMLRNVFLAGEI</sequence>
<dbReference type="EMBL" id="LSZQ01000011">
    <property type="protein sequence ID" value="KXU37897.1"/>
    <property type="molecule type" value="Genomic_DNA"/>
</dbReference>
<comment type="similarity">
    <text evidence="2">Belongs to the bacterial solute-binding protein 1 family.</text>
</comment>
<dbReference type="InterPro" id="IPR050490">
    <property type="entry name" value="Bact_solute-bd_prot1"/>
</dbReference>
<gene>
    <name evidence="3" type="ORF">AXK11_01735</name>
</gene>
<proteinExistence type="inferred from homology"/>
<dbReference type="STRING" id="1548207.AXK11_01735"/>
<accession>A0A139STI1</accession>
<reference evidence="4" key="1">
    <citation type="submission" date="2016-02" db="EMBL/GenBank/DDBJ databases">
        <authorList>
            <person name="Sanders J.G."/>
            <person name="Lin J.Y."/>
            <person name="Wertz J.T."/>
            <person name="Russell J.A."/>
            <person name="Moreau C.S."/>
            <person name="Powell S."/>
        </authorList>
    </citation>
    <scope>NUCLEOTIDE SEQUENCE [LARGE SCALE GENOMIC DNA]</scope>
    <source>
        <strain evidence="4">CAG34</strain>
    </source>
</reference>
<protein>
    <recommendedName>
        <fullName evidence="5">Sugar ABC transporter substrate-binding protein</fullName>
    </recommendedName>
</protein>
<dbReference type="GO" id="GO:0042597">
    <property type="term" value="C:periplasmic space"/>
    <property type="evidence" value="ECO:0007669"/>
    <property type="project" value="UniProtKB-SubCell"/>
</dbReference>
<dbReference type="AlphaFoldDB" id="A0A139STI1"/>
<dbReference type="Proteomes" id="UP000070058">
    <property type="component" value="Unassembled WGS sequence"/>
</dbReference>
<dbReference type="Gene3D" id="3.40.190.10">
    <property type="entry name" value="Periplasmic binding protein-like II"/>
    <property type="match status" value="1"/>
</dbReference>
<dbReference type="InterPro" id="IPR006059">
    <property type="entry name" value="SBP"/>
</dbReference>
<evidence type="ECO:0000256" key="2">
    <source>
        <dbReference type="ARBA" id="ARBA00008520"/>
    </source>
</evidence>
<dbReference type="PANTHER" id="PTHR43649">
    <property type="entry name" value="ARABINOSE-BINDING PROTEIN-RELATED"/>
    <property type="match status" value="1"/>
</dbReference>
<name>A0A139STI1_9BACT</name>
<keyword evidence="4" id="KW-1185">Reference proteome</keyword>
<evidence type="ECO:0000256" key="1">
    <source>
        <dbReference type="ARBA" id="ARBA00004418"/>
    </source>
</evidence>
<evidence type="ECO:0008006" key="5">
    <source>
        <dbReference type="Google" id="ProtNLM"/>
    </source>
</evidence>
<organism evidence="3 4">
    <name type="scientific">Cephaloticoccus primus</name>
    <dbReference type="NCBI Taxonomy" id="1548207"/>
    <lineage>
        <taxon>Bacteria</taxon>
        <taxon>Pseudomonadati</taxon>
        <taxon>Verrucomicrobiota</taxon>
        <taxon>Opitutia</taxon>
        <taxon>Opitutales</taxon>
        <taxon>Opitutaceae</taxon>
        <taxon>Cephaloticoccus</taxon>
    </lineage>
</organism>
<evidence type="ECO:0000313" key="4">
    <source>
        <dbReference type="Proteomes" id="UP000070058"/>
    </source>
</evidence>
<dbReference type="SUPFAM" id="SSF53850">
    <property type="entry name" value="Periplasmic binding protein-like II"/>
    <property type="match status" value="1"/>
</dbReference>
<dbReference type="Pfam" id="PF01547">
    <property type="entry name" value="SBP_bac_1"/>
    <property type="match status" value="1"/>
</dbReference>